<keyword evidence="12 14" id="KW-1133">Transmembrane helix</keyword>
<dbReference type="Pfam" id="PF00005">
    <property type="entry name" value="ABC_tran"/>
    <property type="match status" value="1"/>
</dbReference>
<evidence type="ECO:0000259" key="16">
    <source>
        <dbReference type="PROSITE" id="PS50928"/>
    </source>
</evidence>
<comment type="similarity">
    <text evidence="4">Belongs to the binding-protein-dependent transport system permease family. HisMQ subfamily.</text>
</comment>
<evidence type="ECO:0000256" key="2">
    <source>
        <dbReference type="ARBA" id="ARBA00004429"/>
    </source>
</evidence>
<dbReference type="GO" id="GO:0022857">
    <property type="term" value="F:transmembrane transporter activity"/>
    <property type="evidence" value="ECO:0007669"/>
    <property type="project" value="InterPro"/>
</dbReference>
<dbReference type="InterPro" id="IPR003439">
    <property type="entry name" value="ABC_transporter-like_ATP-bd"/>
</dbReference>
<keyword evidence="5 14" id="KW-0813">Transport</keyword>
<dbReference type="GO" id="GO:0006865">
    <property type="term" value="P:amino acid transport"/>
    <property type="evidence" value="ECO:0007669"/>
    <property type="project" value="UniProtKB-KW"/>
</dbReference>
<feature type="transmembrane region" description="Helical" evidence="14">
    <location>
        <begin position="186"/>
        <end position="209"/>
    </location>
</feature>
<organism evidence="17">
    <name type="scientific">Klebsiella pneumoniae</name>
    <dbReference type="NCBI Taxonomy" id="573"/>
    <lineage>
        <taxon>Bacteria</taxon>
        <taxon>Pseudomonadati</taxon>
        <taxon>Pseudomonadota</taxon>
        <taxon>Gammaproteobacteria</taxon>
        <taxon>Enterobacterales</taxon>
        <taxon>Enterobacteriaceae</taxon>
        <taxon>Klebsiella/Raoultella group</taxon>
        <taxon>Klebsiella</taxon>
        <taxon>Klebsiella pneumoniae complex</taxon>
    </lineage>
</organism>
<evidence type="ECO:0000256" key="4">
    <source>
        <dbReference type="ARBA" id="ARBA00010072"/>
    </source>
</evidence>
<evidence type="ECO:0000256" key="6">
    <source>
        <dbReference type="ARBA" id="ARBA00022475"/>
    </source>
</evidence>
<feature type="transmembrane region" description="Helical" evidence="14">
    <location>
        <begin position="87"/>
        <end position="106"/>
    </location>
</feature>
<keyword evidence="8 14" id="KW-0812">Transmembrane</keyword>
<dbReference type="SUPFAM" id="SSF52540">
    <property type="entry name" value="P-loop containing nucleoside triphosphate hydrolases"/>
    <property type="match status" value="1"/>
</dbReference>
<dbReference type="Gene3D" id="3.40.50.300">
    <property type="entry name" value="P-loop containing nucleotide triphosphate hydrolases"/>
    <property type="match status" value="1"/>
</dbReference>
<dbReference type="InterPro" id="IPR050086">
    <property type="entry name" value="MetN_ABC_transporter-like"/>
</dbReference>
<dbReference type="InterPro" id="IPR017871">
    <property type="entry name" value="ABC_transporter-like_CS"/>
</dbReference>
<keyword evidence="10 17" id="KW-0067">ATP-binding</keyword>
<dbReference type="Gene3D" id="1.10.3720.10">
    <property type="entry name" value="MetI-like"/>
    <property type="match status" value="1"/>
</dbReference>
<dbReference type="EMBL" id="CABDVL010000003">
    <property type="protein sequence ID" value="VTM56162.1"/>
    <property type="molecule type" value="Genomic_DNA"/>
</dbReference>
<evidence type="ECO:0000259" key="15">
    <source>
        <dbReference type="PROSITE" id="PS50893"/>
    </source>
</evidence>
<sequence>MTTFTDWDIIRNLLLAGRWTVLLSLVAFTGGALVTLPLLLLRLTGGRQVKRLIRGYIELFQGTPLLMQLFLAFFGVALFGIDVSAWTAASVALTLYTSAFLLDIWFGSIRALPKGQWEASRCLGLSFGQTLYRVVAPQALRIAIAPTVGFAVQVIKGTALASIIGFVELTKAGTMLTNVTYQPFKVFALVALGLFHSVLSAVPATAAIWRTNSMPLITINQMQKYYGDNHVLKGVDLDIDMGEVSRSSAAAARVKAPLLRCINGLEGYQEGSIKLGGMTITNRDSQAREISRSIGMVFQNFNLFPHMTALENVMLAPRRVLKKSQAECRELAQRMLEKVGLGDRLDYYPANLSGGQQQRVAIARALAMSPKVLLCDEITSALDPELVGEVLKVLEQLAAEGMTLILVTHEMNFAREVGDRVVFMHQGRVWEQGDSKTLFASPQTSELNSLSPRCAVLTNVRNGRWISLSFRKLTRRSAC</sequence>
<feature type="transmembrane region" description="Helical" evidence="14">
    <location>
        <begin position="142"/>
        <end position="166"/>
    </location>
</feature>
<dbReference type="AlphaFoldDB" id="A0A4P0Y6N2"/>
<evidence type="ECO:0000256" key="8">
    <source>
        <dbReference type="ARBA" id="ARBA00022692"/>
    </source>
</evidence>
<dbReference type="PROSITE" id="PS00211">
    <property type="entry name" value="ABC_TRANSPORTER_1"/>
    <property type="match status" value="1"/>
</dbReference>
<dbReference type="NCBIfam" id="TIGR01726">
    <property type="entry name" value="HEQRo_perm_3TM"/>
    <property type="match status" value="1"/>
</dbReference>
<feature type="domain" description="ABC transmembrane type-1" evidence="16">
    <location>
        <begin position="17"/>
        <end position="207"/>
    </location>
</feature>
<evidence type="ECO:0000313" key="17">
    <source>
        <dbReference type="EMBL" id="VTM56162.1"/>
    </source>
</evidence>
<proteinExistence type="inferred from homology"/>
<name>A0A4P0Y6N2_KLEPN</name>
<evidence type="ECO:0000256" key="9">
    <source>
        <dbReference type="ARBA" id="ARBA00022741"/>
    </source>
</evidence>
<evidence type="ECO:0000256" key="1">
    <source>
        <dbReference type="ARBA" id="ARBA00004417"/>
    </source>
</evidence>
<dbReference type="PANTHER" id="PTHR43166:SF9">
    <property type="entry name" value="GLUTAMATE_ASPARTATE IMPORT ATP-BINDING PROTEIN GLTL"/>
    <property type="match status" value="1"/>
</dbReference>
<evidence type="ECO:0000256" key="3">
    <source>
        <dbReference type="ARBA" id="ARBA00005417"/>
    </source>
</evidence>
<evidence type="ECO:0000256" key="5">
    <source>
        <dbReference type="ARBA" id="ARBA00022448"/>
    </source>
</evidence>
<dbReference type="Proteomes" id="UP000507695">
    <property type="component" value="Unassembled WGS sequence"/>
</dbReference>
<dbReference type="InterPro" id="IPR035906">
    <property type="entry name" value="MetI-like_sf"/>
</dbReference>
<reference evidence="17" key="1">
    <citation type="submission" date="2019-04" db="EMBL/GenBank/DDBJ databases">
        <authorList>
            <consortium name="Pathogen Informatics"/>
        </authorList>
    </citation>
    <scope>NUCLEOTIDE SEQUENCE</scope>
    <source>
        <strain evidence="17">NCTC9183</strain>
    </source>
</reference>
<gene>
    <name evidence="17" type="primary">hisP_1</name>
    <name evidence="17" type="ORF">NCTC9183_03895</name>
</gene>
<comment type="similarity">
    <text evidence="3">Belongs to the ABC transporter superfamily.</text>
</comment>
<dbReference type="InterPro" id="IPR000515">
    <property type="entry name" value="MetI-like"/>
</dbReference>
<evidence type="ECO:0000256" key="14">
    <source>
        <dbReference type="RuleBase" id="RU363032"/>
    </source>
</evidence>
<feature type="transmembrane region" description="Helical" evidence="14">
    <location>
        <begin position="20"/>
        <end position="41"/>
    </location>
</feature>
<evidence type="ECO:0000256" key="12">
    <source>
        <dbReference type="ARBA" id="ARBA00022989"/>
    </source>
</evidence>
<dbReference type="PROSITE" id="PS50928">
    <property type="entry name" value="ABC_TM1"/>
    <property type="match status" value="1"/>
</dbReference>
<comment type="subcellular location">
    <subcellularLocation>
        <location evidence="2">Cell inner membrane</location>
        <topology evidence="2">Multi-pass membrane protein</topology>
    </subcellularLocation>
    <subcellularLocation>
        <location evidence="1">Cell inner membrane</location>
        <topology evidence="1">Peripheral membrane protein</topology>
    </subcellularLocation>
    <subcellularLocation>
        <location evidence="14">Cell membrane</location>
        <topology evidence="14">Multi-pass membrane protein</topology>
    </subcellularLocation>
</comment>
<evidence type="ECO:0000256" key="7">
    <source>
        <dbReference type="ARBA" id="ARBA00022519"/>
    </source>
</evidence>
<protein>
    <submittedName>
        <fullName evidence="17">Glutamate transport ATP-binding protein</fullName>
    </submittedName>
</protein>
<keyword evidence="13 14" id="KW-0472">Membrane</keyword>
<keyword evidence="11" id="KW-0029">Amino-acid transport</keyword>
<keyword evidence="9" id="KW-0547">Nucleotide-binding</keyword>
<keyword evidence="6" id="KW-1003">Cell membrane</keyword>
<feature type="transmembrane region" description="Helical" evidence="14">
    <location>
        <begin position="62"/>
        <end position="81"/>
    </location>
</feature>
<feature type="domain" description="ABC transporter" evidence="15">
    <location>
        <begin position="217"/>
        <end position="451"/>
    </location>
</feature>
<dbReference type="CDD" id="cd06261">
    <property type="entry name" value="TM_PBP2"/>
    <property type="match status" value="1"/>
</dbReference>
<dbReference type="Pfam" id="PF00528">
    <property type="entry name" value="BPD_transp_1"/>
    <property type="match status" value="1"/>
</dbReference>
<dbReference type="SUPFAM" id="SSF161098">
    <property type="entry name" value="MetI-like"/>
    <property type="match status" value="1"/>
</dbReference>
<evidence type="ECO:0000256" key="11">
    <source>
        <dbReference type="ARBA" id="ARBA00022970"/>
    </source>
</evidence>
<dbReference type="InterPro" id="IPR010065">
    <property type="entry name" value="AA_ABC_transptr_permease_3TM"/>
</dbReference>
<dbReference type="GO" id="GO:0005524">
    <property type="term" value="F:ATP binding"/>
    <property type="evidence" value="ECO:0007669"/>
    <property type="project" value="UniProtKB-KW"/>
</dbReference>
<accession>A0A4P0Y6N2</accession>
<dbReference type="PANTHER" id="PTHR43166">
    <property type="entry name" value="AMINO ACID IMPORT ATP-BINDING PROTEIN"/>
    <property type="match status" value="1"/>
</dbReference>
<dbReference type="GO" id="GO:0016887">
    <property type="term" value="F:ATP hydrolysis activity"/>
    <property type="evidence" value="ECO:0007669"/>
    <property type="project" value="InterPro"/>
</dbReference>
<evidence type="ECO:0000256" key="13">
    <source>
        <dbReference type="ARBA" id="ARBA00023136"/>
    </source>
</evidence>
<dbReference type="GO" id="GO:0043190">
    <property type="term" value="C:ATP-binding cassette (ABC) transporter complex"/>
    <property type="evidence" value="ECO:0007669"/>
    <property type="project" value="InterPro"/>
</dbReference>
<evidence type="ECO:0000256" key="10">
    <source>
        <dbReference type="ARBA" id="ARBA00022840"/>
    </source>
</evidence>
<dbReference type="InterPro" id="IPR027417">
    <property type="entry name" value="P-loop_NTPase"/>
</dbReference>
<dbReference type="PROSITE" id="PS50893">
    <property type="entry name" value="ABC_TRANSPORTER_2"/>
    <property type="match status" value="1"/>
</dbReference>
<dbReference type="CDD" id="cd03262">
    <property type="entry name" value="ABC_HisP_GlnQ"/>
    <property type="match status" value="1"/>
</dbReference>
<keyword evidence="7" id="KW-0997">Cell inner membrane</keyword>